<evidence type="ECO:0000313" key="2">
    <source>
        <dbReference type="Proteomes" id="UP000282084"/>
    </source>
</evidence>
<dbReference type="EMBL" id="RBXO01000001">
    <property type="protein sequence ID" value="RKT52058.1"/>
    <property type="molecule type" value="Genomic_DNA"/>
</dbReference>
<gene>
    <name evidence="1" type="ORF">C8E97_0556</name>
</gene>
<proteinExistence type="predicted"/>
<dbReference type="RefSeq" id="WP_121001323.1">
    <property type="nucleotide sequence ID" value="NZ_RBXO01000001.1"/>
</dbReference>
<dbReference type="AlphaFoldDB" id="A0A495VWJ9"/>
<comment type="caution">
    <text evidence="1">The sequence shown here is derived from an EMBL/GenBank/DDBJ whole genome shotgun (WGS) entry which is preliminary data.</text>
</comment>
<name>A0A495VWJ9_9PSEU</name>
<reference evidence="1 2" key="1">
    <citation type="submission" date="2018-10" db="EMBL/GenBank/DDBJ databases">
        <title>Sequencing the genomes of 1000 actinobacteria strains.</title>
        <authorList>
            <person name="Klenk H.-P."/>
        </authorList>
    </citation>
    <scope>NUCLEOTIDE SEQUENCE [LARGE SCALE GENOMIC DNA]</scope>
    <source>
        <strain evidence="1 2">DSM 43800</strain>
    </source>
</reference>
<sequence>MPSLDGGECYLCWSAYGEPLHLWLKPLPDRGVWAWLEGTSLEPVVFTGAEADQLLTLWRDLRRKQRAGVVTDQQWCVVATGEESGTRTALVYGLEHGHVTYWRVGEPRDPVPLDLNAIGELIKAWDEVRGKEPWRPPA</sequence>
<keyword evidence="2" id="KW-1185">Reference proteome</keyword>
<accession>A0A495VWJ9</accession>
<dbReference type="OrthoDB" id="3692142at2"/>
<protein>
    <submittedName>
        <fullName evidence="1">Uncharacterized protein</fullName>
    </submittedName>
</protein>
<organism evidence="1 2">
    <name type="scientific">Saccharothrix australiensis</name>
    <dbReference type="NCBI Taxonomy" id="2072"/>
    <lineage>
        <taxon>Bacteria</taxon>
        <taxon>Bacillati</taxon>
        <taxon>Actinomycetota</taxon>
        <taxon>Actinomycetes</taxon>
        <taxon>Pseudonocardiales</taxon>
        <taxon>Pseudonocardiaceae</taxon>
        <taxon>Saccharothrix</taxon>
    </lineage>
</organism>
<evidence type="ECO:0000313" key="1">
    <source>
        <dbReference type="EMBL" id="RKT52058.1"/>
    </source>
</evidence>
<dbReference type="Proteomes" id="UP000282084">
    <property type="component" value="Unassembled WGS sequence"/>
</dbReference>